<dbReference type="OrthoDB" id="1894615at2"/>
<dbReference type="Proteomes" id="UP000052946">
    <property type="component" value="Unassembled WGS sequence"/>
</dbReference>
<evidence type="ECO:0000313" key="3">
    <source>
        <dbReference type="EMBL" id="GAQ16755.1"/>
    </source>
</evidence>
<dbReference type="PROSITE" id="PS50937">
    <property type="entry name" value="HTH_MERR_2"/>
    <property type="match status" value="1"/>
</dbReference>
<feature type="domain" description="HTH merR-type" evidence="2">
    <location>
        <begin position="3"/>
        <end position="72"/>
    </location>
</feature>
<gene>
    <name evidence="3" type="ORF">OPHB3_0679</name>
</gene>
<dbReference type="PROSITE" id="PS00552">
    <property type="entry name" value="HTH_MERR_1"/>
    <property type="match status" value="1"/>
</dbReference>
<evidence type="ECO:0000259" key="2">
    <source>
        <dbReference type="PROSITE" id="PS50937"/>
    </source>
</evidence>
<dbReference type="PANTHER" id="PTHR30204:SF96">
    <property type="entry name" value="CHROMOSOME-ANCHORING PROTEIN RACA"/>
    <property type="match status" value="1"/>
</dbReference>
<dbReference type="RefSeq" id="WP_058949394.1">
    <property type="nucleotide sequence ID" value="NZ_BBXV01000009.1"/>
</dbReference>
<reference evidence="3 4" key="2">
    <citation type="journal article" date="2016" name="Genome Announc.">
        <title>Draft Genome Sequence of Oceanobacillus picturae Heshi-B3, Isolated from Fermented Rice Bran in a Traditional Japanese Seafood Dish.</title>
        <authorList>
            <person name="Akuzawa S."/>
            <person name="Nagaoka J."/>
            <person name="Kanekatsu M."/>
            <person name="Kanesaki Y."/>
            <person name="Suzuki T."/>
        </authorList>
    </citation>
    <scope>NUCLEOTIDE SEQUENCE [LARGE SCALE GENOMIC DNA]</scope>
    <source>
        <strain evidence="3 4">Heshi-B3</strain>
    </source>
</reference>
<protein>
    <submittedName>
        <fullName evidence="3">HTH-type transcriptional activator TipA</fullName>
    </submittedName>
</protein>
<accession>A0A0U9H2C1</accession>
<dbReference type="Gene3D" id="1.10.1660.10">
    <property type="match status" value="1"/>
</dbReference>
<dbReference type="InterPro" id="IPR009061">
    <property type="entry name" value="DNA-bd_dom_put_sf"/>
</dbReference>
<comment type="caution">
    <text evidence="3">The sequence shown here is derived from an EMBL/GenBank/DDBJ whole genome shotgun (WGS) entry which is preliminary data.</text>
</comment>
<name>A0A0U9H2C1_9BACI</name>
<reference evidence="4" key="1">
    <citation type="submission" date="2015-07" db="EMBL/GenBank/DDBJ databases">
        <title>Draft Genome Sequence of Oceanobacillus picturae Heshi-B3 that Was Isolated from Fermented Rice Bran with Aging Salted Mackerel, Which Was Named Heshiko as Traditional Fermented Seafood in Japan.</title>
        <authorList>
            <person name="Akuzawa S."/>
            <person name="Nakagawa J."/>
            <person name="Kanekatsu T."/>
            <person name="Kanesaki Y."/>
            <person name="Suzuki T."/>
        </authorList>
    </citation>
    <scope>NUCLEOTIDE SEQUENCE [LARGE SCALE GENOMIC DNA]</scope>
    <source>
        <strain evidence="4">Heshi-B3</strain>
    </source>
</reference>
<dbReference type="AlphaFoldDB" id="A0A0U9H2C1"/>
<dbReference type="PANTHER" id="PTHR30204">
    <property type="entry name" value="REDOX-CYCLING DRUG-SENSING TRANSCRIPTIONAL ACTIVATOR SOXR"/>
    <property type="match status" value="1"/>
</dbReference>
<sequence>MKYFSTGEVAKKLNITKRTIRYYDSIGLVVPHVKDQNGKRCYTEEDILLLQKVLLLKSTSMSLDNIKKMINQVSIEQIVEIHKEQLLTNIEDLKKALAYTNSLINTIKLEGSIPWERLLPLVSKDPDSSNENKKKIMAKLFVEEEKEILENNLPKMESDSSNIKKWINLIRRIELSMNAGNSPSSVEAQIIAEDTLLLSKEMFNGNSDLERKFWEARKSKEDSQAMKLYAVDESILEYLDEAIEQYNKVRD</sequence>
<dbReference type="InterPro" id="IPR047057">
    <property type="entry name" value="MerR_fam"/>
</dbReference>
<organism evidence="3 4">
    <name type="scientific">Oceanobacillus picturae</name>
    <dbReference type="NCBI Taxonomy" id="171693"/>
    <lineage>
        <taxon>Bacteria</taxon>
        <taxon>Bacillati</taxon>
        <taxon>Bacillota</taxon>
        <taxon>Bacilli</taxon>
        <taxon>Bacillales</taxon>
        <taxon>Bacillaceae</taxon>
        <taxon>Oceanobacillus</taxon>
    </lineage>
</organism>
<dbReference type="Pfam" id="PF13411">
    <property type="entry name" value="MerR_1"/>
    <property type="match status" value="1"/>
</dbReference>
<dbReference type="GO" id="GO:0003677">
    <property type="term" value="F:DNA binding"/>
    <property type="evidence" value="ECO:0007669"/>
    <property type="project" value="UniProtKB-KW"/>
</dbReference>
<evidence type="ECO:0000256" key="1">
    <source>
        <dbReference type="ARBA" id="ARBA00023125"/>
    </source>
</evidence>
<evidence type="ECO:0000313" key="4">
    <source>
        <dbReference type="Proteomes" id="UP000052946"/>
    </source>
</evidence>
<dbReference type="GO" id="GO:0003700">
    <property type="term" value="F:DNA-binding transcription factor activity"/>
    <property type="evidence" value="ECO:0007669"/>
    <property type="project" value="InterPro"/>
</dbReference>
<dbReference type="InterPro" id="IPR000551">
    <property type="entry name" value="MerR-type_HTH_dom"/>
</dbReference>
<dbReference type="SUPFAM" id="SSF46955">
    <property type="entry name" value="Putative DNA-binding domain"/>
    <property type="match status" value="1"/>
</dbReference>
<dbReference type="EMBL" id="BBXV01000009">
    <property type="protein sequence ID" value="GAQ16755.1"/>
    <property type="molecule type" value="Genomic_DNA"/>
</dbReference>
<keyword evidence="1" id="KW-0238">DNA-binding</keyword>
<dbReference type="SMART" id="SM00422">
    <property type="entry name" value="HTH_MERR"/>
    <property type="match status" value="1"/>
</dbReference>
<proteinExistence type="predicted"/>